<dbReference type="AlphaFoldDB" id="A0AAV3QN87"/>
<dbReference type="GO" id="GO:0003677">
    <property type="term" value="F:DNA binding"/>
    <property type="evidence" value="ECO:0007669"/>
    <property type="project" value="TreeGrafter"/>
</dbReference>
<dbReference type="SUPFAM" id="SSF101898">
    <property type="entry name" value="NHL repeat"/>
    <property type="match status" value="1"/>
</dbReference>
<evidence type="ECO:0000313" key="3">
    <source>
        <dbReference type="EMBL" id="GAA0165158.1"/>
    </source>
</evidence>
<organism evidence="3 4">
    <name type="scientific">Lithospermum erythrorhizon</name>
    <name type="common">Purple gromwell</name>
    <name type="synonym">Lithospermum officinale var. erythrorhizon</name>
    <dbReference type="NCBI Taxonomy" id="34254"/>
    <lineage>
        <taxon>Eukaryota</taxon>
        <taxon>Viridiplantae</taxon>
        <taxon>Streptophyta</taxon>
        <taxon>Embryophyta</taxon>
        <taxon>Tracheophyta</taxon>
        <taxon>Spermatophyta</taxon>
        <taxon>Magnoliopsida</taxon>
        <taxon>eudicotyledons</taxon>
        <taxon>Gunneridae</taxon>
        <taxon>Pentapetalae</taxon>
        <taxon>asterids</taxon>
        <taxon>lamiids</taxon>
        <taxon>Boraginales</taxon>
        <taxon>Boraginaceae</taxon>
        <taxon>Boraginoideae</taxon>
        <taxon>Lithospermeae</taxon>
        <taxon>Lithospermum</taxon>
    </lineage>
</organism>
<evidence type="ECO:0000256" key="1">
    <source>
        <dbReference type="ARBA" id="ARBA00022574"/>
    </source>
</evidence>
<name>A0AAV3QN87_LITER</name>
<dbReference type="InterPro" id="IPR050853">
    <property type="entry name" value="WD_repeat_DNA-damage-binding"/>
</dbReference>
<dbReference type="EMBL" id="BAABME010037825">
    <property type="protein sequence ID" value="GAA0165158.1"/>
    <property type="molecule type" value="Genomic_DNA"/>
</dbReference>
<protein>
    <submittedName>
        <fullName evidence="3">Uncharacterized protein</fullName>
    </submittedName>
</protein>
<dbReference type="Proteomes" id="UP001454036">
    <property type="component" value="Unassembled WGS sequence"/>
</dbReference>
<comment type="caution">
    <text evidence="3">The sequence shown here is derived from an EMBL/GenBank/DDBJ whole genome shotgun (WGS) entry which is preliminary data.</text>
</comment>
<gene>
    <name evidence="3" type="ORF">LIER_43703</name>
</gene>
<dbReference type="PANTHER" id="PTHR14773">
    <property type="entry name" value="WD REPEAT-CONTAINING PROTEIN 76"/>
    <property type="match status" value="1"/>
</dbReference>
<dbReference type="GO" id="GO:0005634">
    <property type="term" value="C:nucleus"/>
    <property type="evidence" value="ECO:0007669"/>
    <property type="project" value="TreeGrafter"/>
</dbReference>
<proteinExistence type="predicted"/>
<evidence type="ECO:0000313" key="4">
    <source>
        <dbReference type="Proteomes" id="UP001454036"/>
    </source>
</evidence>
<keyword evidence="1" id="KW-0853">WD repeat</keyword>
<dbReference type="Gene3D" id="2.130.10.10">
    <property type="entry name" value="YVTN repeat-like/Quinoprotein amine dehydrogenase"/>
    <property type="match status" value="1"/>
</dbReference>
<dbReference type="GO" id="GO:2000001">
    <property type="term" value="P:regulation of DNA damage checkpoint"/>
    <property type="evidence" value="ECO:0007669"/>
    <property type="project" value="TreeGrafter"/>
</dbReference>
<sequence>MQCIITHLGLVNLSYREESKPGSALLQISLLIFTKLIKVKCLFLIELFTYLCCSDNRIKVGVSDGPNFQDFLAIQHSNKVSQGMAFRGTWGWDDSYLYIGNMEGGLDVISMFEGKTVATFKNRYVSAMPWRFAAHPCHVGMLAGATGGGEVYIWTS</sequence>
<dbReference type="PANTHER" id="PTHR14773:SF0">
    <property type="entry name" value="WD REPEAT-CONTAINING PROTEIN 76"/>
    <property type="match status" value="1"/>
</dbReference>
<evidence type="ECO:0000256" key="2">
    <source>
        <dbReference type="ARBA" id="ARBA00022737"/>
    </source>
</evidence>
<reference evidence="3 4" key="1">
    <citation type="submission" date="2024-01" db="EMBL/GenBank/DDBJ databases">
        <title>The complete chloroplast genome sequence of Lithospermum erythrorhizon: insights into the phylogenetic relationship among Boraginaceae species and the maternal lineages of purple gromwells.</title>
        <authorList>
            <person name="Okada T."/>
            <person name="Watanabe K."/>
        </authorList>
    </citation>
    <scope>NUCLEOTIDE SEQUENCE [LARGE SCALE GENOMIC DNA]</scope>
</reference>
<keyword evidence="4" id="KW-1185">Reference proteome</keyword>
<keyword evidence="2" id="KW-0677">Repeat</keyword>
<dbReference type="InterPro" id="IPR015943">
    <property type="entry name" value="WD40/YVTN_repeat-like_dom_sf"/>
</dbReference>
<accession>A0AAV3QN87</accession>